<gene>
    <name evidence="3" type="ORF">B0T17DRAFT_502096</name>
</gene>
<accession>A0AA39XI49</accession>
<evidence type="ECO:0000256" key="1">
    <source>
        <dbReference type="SAM" id="Phobius"/>
    </source>
</evidence>
<feature type="signal peptide" evidence="2">
    <location>
        <begin position="1"/>
        <end position="18"/>
    </location>
</feature>
<organism evidence="3 4">
    <name type="scientific">Bombardia bombarda</name>
    <dbReference type="NCBI Taxonomy" id="252184"/>
    <lineage>
        <taxon>Eukaryota</taxon>
        <taxon>Fungi</taxon>
        <taxon>Dikarya</taxon>
        <taxon>Ascomycota</taxon>
        <taxon>Pezizomycotina</taxon>
        <taxon>Sordariomycetes</taxon>
        <taxon>Sordariomycetidae</taxon>
        <taxon>Sordariales</taxon>
        <taxon>Lasiosphaeriaceae</taxon>
        <taxon>Bombardia</taxon>
    </lineage>
</organism>
<comment type="caution">
    <text evidence="3">The sequence shown here is derived from an EMBL/GenBank/DDBJ whole genome shotgun (WGS) entry which is preliminary data.</text>
</comment>
<reference evidence="3" key="1">
    <citation type="submission" date="2023-06" db="EMBL/GenBank/DDBJ databases">
        <title>Genome-scale phylogeny and comparative genomics of the fungal order Sordariales.</title>
        <authorList>
            <consortium name="Lawrence Berkeley National Laboratory"/>
            <person name="Hensen N."/>
            <person name="Bonometti L."/>
            <person name="Westerberg I."/>
            <person name="Brannstrom I.O."/>
            <person name="Guillou S."/>
            <person name="Cros-Aarteil S."/>
            <person name="Calhoun S."/>
            <person name="Haridas S."/>
            <person name="Kuo A."/>
            <person name="Mondo S."/>
            <person name="Pangilinan J."/>
            <person name="Riley R."/>
            <person name="LaButti K."/>
            <person name="Andreopoulos B."/>
            <person name="Lipzen A."/>
            <person name="Chen C."/>
            <person name="Yanf M."/>
            <person name="Daum C."/>
            <person name="Ng V."/>
            <person name="Clum A."/>
            <person name="Steindorff A."/>
            <person name="Ohm R."/>
            <person name="Martin F."/>
            <person name="Silar P."/>
            <person name="Natvig D."/>
            <person name="Lalanne C."/>
            <person name="Gautier V."/>
            <person name="Ament-velasquez S.L."/>
            <person name="Kruys A."/>
            <person name="Hutchinson M.I."/>
            <person name="Powell A.J."/>
            <person name="Barry K."/>
            <person name="Miller A.N."/>
            <person name="Grigoriev I.V."/>
            <person name="Debuchy R."/>
            <person name="Gladieux P."/>
            <person name="Thoren M.H."/>
            <person name="Johannesson H."/>
        </authorList>
    </citation>
    <scope>NUCLEOTIDE SEQUENCE</scope>
    <source>
        <strain evidence="3">SMH3391-2</strain>
    </source>
</reference>
<keyword evidence="1" id="KW-0472">Membrane</keyword>
<keyword evidence="1" id="KW-1133">Transmembrane helix</keyword>
<protein>
    <submittedName>
        <fullName evidence="3">Uncharacterized protein</fullName>
    </submittedName>
</protein>
<evidence type="ECO:0000313" key="3">
    <source>
        <dbReference type="EMBL" id="KAK0634438.1"/>
    </source>
</evidence>
<keyword evidence="4" id="KW-1185">Reference proteome</keyword>
<name>A0AA39XI49_9PEZI</name>
<proteinExistence type="predicted"/>
<dbReference type="AlphaFoldDB" id="A0AA39XI49"/>
<sequence length="350" mass="37103">MLTAVLLLLAHFLGAVKATVVFTNQDFNVLFRTPFSLQWTGNQDPVNITLLRESTDGKSANRNSKGVKPTNGNLKLEIVNSFSGSILTWIPPPDLATGLSYKFSIADGTSSDLSPIFVYRAQTSSVASPATSAETAATLPAPMQSSMTMPSQPMSASSVSPMPPAAAAPIYAQTTQSLQMSMPTSTEDMMNATGVMATTSSCSTSSTSIMRSLSTMMPGEGDSTKLSAGDKELISAVKAGIGASIGVAAIGIIILLGYFIRKQRMMSAFKGHGVILGASSSQSWLAGPSGSRSQTPVAEMSGQSPRELWDGDVRFFVRRMRVGCFQCVLYYYGWTLSTRQNRGKLLLGGI</sequence>
<evidence type="ECO:0000256" key="2">
    <source>
        <dbReference type="SAM" id="SignalP"/>
    </source>
</evidence>
<evidence type="ECO:0000313" key="4">
    <source>
        <dbReference type="Proteomes" id="UP001174934"/>
    </source>
</evidence>
<feature type="chain" id="PRO_5041348915" evidence="2">
    <location>
        <begin position="19"/>
        <end position="350"/>
    </location>
</feature>
<dbReference type="EMBL" id="JAULSR010000001">
    <property type="protein sequence ID" value="KAK0634438.1"/>
    <property type="molecule type" value="Genomic_DNA"/>
</dbReference>
<keyword evidence="1" id="KW-0812">Transmembrane</keyword>
<keyword evidence="2" id="KW-0732">Signal</keyword>
<feature type="transmembrane region" description="Helical" evidence="1">
    <location>
        <begin position="241"/>
        <end position="260"/>
    </location>
</feature>
<dbReference type="Proteomes" id="UP001174934">
    <property type="component" value="Unassembled WGS sequence"/>
</dbReference>